<dbReference type="InterPro" id="IPR006483">
    <property type="entry name" value="CRISPR-assoc_Cas3_HD"/>
</dbReference>
<evidence type="ECO:0000256" key="9">
    <source>
        <dbReference type="ARBA" id="ARBA00023118"/>
    </source>
</evidence>
<keyword evidence="3" id="KW-0540">Nuclease</keyword>
<comment type="caution">
    <text evidence="13">The sequence shown here is derived from an EMBL/GenBank/DDBJ whole genome shotgun (WGS) entry which is preliminary data.</text>
</comment>
<keyword evidence="9" id="KW-0051">Antiviral defense</keyword>
<dbReference type="NCBIfam" id="TIGR01596">
    <property type="entry name" value="cas3_HD"/>
    <property type="match status" value="1"/>
</dbReference>
<dbReference type="EMBL" id="JABTTE010000026">
    <property type="protein sequence ID" value="NSL53034.1"/>
    <property type="molecule type" value="Genomic_DNA"/>
</dbReference>
<dbReference type="PROSITE" id="PS51643">
    <property type="entry name" value="HD_CAS3"/>
    <property type="match status" value="1"/>
</dbReference>
<dbReference type="Gene3D" id="1.10.3210.30">
    <property type="match status" value="1"/>
</dbReference>
<evidence type="ECO:0000259" key="12">
    <source>
        <dbReference type="PROSITE" id="PS51643"/>
    </source>
</evidence>
<dbReference type="SUPFAM" id="SSF52540">
    <property type="entry name" value="P-loop containing nucleoside triphosphate hydrolases"/>
    <property type="match status" value="1"/>
</dbReference>
<evidence type="ECO:0000259" key="11">
    <source>
        <dbReference type="PROSITE" id="PS51194"/>
    </source>
</evidence>
<dbReference type="NCBIfam" id="TIGR01587">
    <property type="entry name" value="cas3_core"/>
    <property type="match status" value="1"/>
</dbReference>
<dbReference type="GO" id="GO:0043138">
    <property type="term" value="F:3'-5' DNA helicase activity"/>
    <property type="evidence" value="ECO:0007669"/>
    <property type="project" value="TreeGrafter"/>
</dbReference>
<dbReference type="GO" id="GO:0036297">
    <property type="term" value="P:interstrand cross-link repair"/>
    <property type="evidence" value="ECO:0007669"/>
    <property type="project" value="TreeGrafter"/>
</dbReference>
<dbReference type="InterPro" id="IPR054712">
    <property type="entry name" value="Cas3-like_dom"/>
</dbReference>
<feature type="domain" description="HD Cas3-type" evidence="12">
    <location>
        <begin position="6"/>
        <end position="234"/>
    </location>
</feature>
<dbReference type="InterPro" id="IPR014001">
    <property type="entry name" value="Helicase_ATP-bd"/>
</dbReference>
<evidence type="ECO:0000256" key="7">
    <source>
        <dbReference type="ARBA" id="ARBA00022806"/>
    </source>
</evidence>
<dbReference type="GO" id="GO:0005524">
    <property type="term" value="F:ATP binding"/>
    <property type="evidence" value="ECO:0007669"/>
    <property type="project" value="UniProtKB-KW"/>
</dbReference>
<proteinExistence type="inferred from homology"/>
<gene>
    <name evidence="13" type="primary">cas3</name>
    <name evidence="13" type="ORF">HR057_14855</name>
</gene>
<evidence type="ECO:0000259" key="10">
    <source>
        <dbReference type="PROSITE" id="PS51192"/>
    </source>
</evidence>
<dbReference type="CDD" id="cd17930">
    <property type="entry name" value="DEXHc_cas3"/>
    <property type="match status" value="1"/>
</dbReference>
<dbReference type="Proteomes" id="UP000625804">
    <property type="component" value="Unassembled WGS sequence"/>
</dbReference>
<keyword evidence="8" id="KW-0067">ATP-binding</keyword>
<comment type="similarity">
    <text evidence="2">In the central section; belongs to the CRISPR-associated helicase Cas3 family.</text>
</comment>
<evidence type="ECO:0000256" key="1">
    <source>
        <dbReference type="ARBA" id="ARBA00006847"/>
    </source>
</evidence>
<organism evidence="13 14">
    <name type="scientific">Calidifontibacillus erzurumensis</name>
    <dbReference type="NCBI Taxonomy" id="2741433"/>
    <lineage>
        <taxon>Bacteria</taxon>
        <taxon>Bacillati</taxon>
        <taxon>Bacillota</taxon>
        <taxon>Bacilli</taxon>
        <taxon>Bacillales</taxon>
        <taxon>Bacillaceae</taxon>
        <taxon>Calidifontibacillus/Schinkia group</taxon>
        <taxon>Calidifontibacillus</taxon>
    </lineage>
</organism>
<feature type="domain" description="Helicase C-terminal" evidence="11">
    <location>
        <begin position="508"/>
        <end position="669"/>
    </location>
</feature>
<evidence type="ECO:0000313" key="13">
    <source>
        <dbReference type="EMBL" id="NSL53034.1"/>
    </source>
</evidence>
<protein>
    <submittedName>
        <fullName evidence="13">CRISPR-associated helicase Cas3</fullName>
    </submittedName>
</protein>
<accession>A0A8J8KCG4</accession>
<dbReference type="InterPro" id="IPR006474">
    <property type="entry name" value="Helicase_Cas3_CRISPR-ass_core"/>
</dbReference>
<dbReference type="PROSITE" id="PS51194">
    <property type="entry name" value="HELICASE_CTER"/>
    <property type="match status" value="1"/>
</dbReference>
<dbReference type="InterPro" id="IPR011545">
    <property type="entry name" value="DEAD/DEAH_box_helicase_dom"/>
</dbReference>
<dbReference type="PANTHER" id="PTHR47957">
    <property type="entry name" value="ATP-DEPENDENT HELICASE HRQ1"/>
    <property type="match status" value="1"/>
</dbReference>
<dbReference type="SMART" id="SM00490">
    <property type="entry name" value="HELICc"/>
    <property type="match status" value="1"/>
</dbReference>
<name>A0A8J8KCG4_9BACI</name>
<reference evidence="13" key="1">
    <citation type="submission" date="2020-06" db="EMBL/GenBank/DDBJ databases">
        <title>A novel thermopfilic bacterium from Erzurum, Turkey.</title>
        <authorList>
            <person name="Adiguzel A."/>
            <person name="Ay H."/>
            <person name="Baltaci M.O."/>
        </authorList>
    </citation>
    <scope>NUCLEOTIDE SEQUENCE</scope>
    <source>
        <strain evidence="13">P2</strain>
    </source>
</reference>
<evidence type="ECO:0000256" key="3">
    <source>
        <dbReference type="ARBA" id="ARBA00022722"/>
    </source>
</evidence>
<dbReference type="InterPro" id="IPR027417">
    <property type="entry name" value="P-loop_NTPase"/>
</dbReference>
<dbReference type="InterPro" id="IPR001650">
    <property type="entry name" value="Helicase_C-like"/>
</dbReference>
<keyword evidence="6" id="KW-0378">Hydrolase</keyword>
<keyword evidence="14" id="KW-1185">Reference proteome</keyword>
<evidence type="ECO:0000256" key="6">
    <source>
        <dbReference type="ARBA" id="ARBA00022801"/>
    </source>
</evidence>
<keyword evidence="7" id="KW-0347">Helicase</keyword>
<evidence type="ECO:0000256" key="5">
    <source>
        <dbReference type="ARBA" id="ARBA00022741"/>
    </source>
</evidence>
<dbReference type="Pfam" id="PF00270">
    <property type="entry name" value="DEAD"/>
    <property type="match status" value="1"/>
</dbReference>
<evidence type="ECO:0000256" key="8">
    <source>
        <dbReference type="ARBA" id="ARBA00022840"/>
    </source>
</evidence>
<feature type="domain" description="Helicase ATP-binding" evidence="10">
    <location>
        <begin position="284"/>
        <end position="484"/>
    </location>
</feature>
<keyword evidence="4" id="KW-0479">Metal-binding</keyword>
<comment type="similarity">
    <text evidence="1">In the N-terminal section; belongs to the CRISPR-associated nuclease Cas3-HD family.</text>
</comment>
<sequence>MEFLSHKNPNKYLPDHLNEVANFIKKMIMDAPILEKDRCILIKLATIIGLTHDYGKFTLFFQHYLQTGDQEQNTHQHSFISAFFTSFIIRKLFNFNDGWQKYAPLIGYFVVLHHHGDLRAVQQDVIDSFDYFENNRFPDSNLEKRVNIMKKQIEDQKNYSKYIENEYNSLFIKHGFQQNIAIEEFLNGWEEYIELLDDLLFQWKTEEKDETVKEKVYFYTLILYSALIDSDKHSAANLAFAQRKRIESHLVDRYRKENYNLKETSGVNGWRNEIYNTVMNTNSNVNLHEQNLFTLTSPTGSGKTLLSFSLALKWREEIFKKEKYYPRIIYALPFTSIIDQNEKVLRNILAQIEDYKISESNYLVKHHHLAEIIYKEENKEKPIRDSMLLVESWESEVIVTTFIQLFYSIIGYKNRWLKKFHNIAGSIIILDEVQNLPIEYWPLIQYTLNSLAELFNCKILLLTATQPLIFDKEQAVELLKDDKGNNPEVYFKQMNRVTLMLKSREGYQIDEWIDLFKSEFEEGNNYLAVFNTIKSSIDVYKNIKSWINEMQLNYEVIYLSTNIVPKERKQRIEKIRNDIEEGKQVILISTQVIEAGVDLDFDIVYRDLGPIDSIIQVAGRCNRNGRKKRGYVYVTPIKREKVFESSIVYKKLHTEIALEVLPDHPIDEPQFYHLINNYFNNVTKRKNQDDSNHIWNAMKALIFNDIYGNLGKVAISNFKLIDDKPLYVDVFVEIDDEANKIWEEYETKVRNETDFDRRYEADLRLKNKIKPYIVSAPIKLVKGLASDEMKMPLYLPNYLLTQYYALDIGVIRSAEDVEAWVM</sequence>
<dbReference type="Gene3D" id="3.40.50.300">
    <property type="entry name" value="P-loop containing nucleotide triphosphate hydrolases"/>
    <property type="match status" value="2"/>
</dbReference>
<dbReference type="GO" id="GO:0003676">
    <property type="term" value="F:nucleic acid binding"/>
    <property type="evidence" value="ECO:0007669"/>
    <property type="project" value="InterPro"/>
</dbReference>
<dbReference type="GO" id="GO:0051607">
    <property type="term" value="P:defense response to virus"/>
    <property type="evidence" value="ECO:0007669"/>
    <property type="project" value="UniProtKB-KW"/>
</dbReference>
<dbReference type="InterPro" id="IPR038257">
    <property type="entry name" value="CRISPR-assoc_Cas3_HD_sf"/>
</dbReference>
<dbReference type="GO" id="GO:0046872">
    <property type="term" value="F:metal ion binding"/>
    <property type="evidence" value="ECO:0007669"/>
    <property type="project" value="UniProtKB-KW"/>
</dbReference>
<keyword evidence="5" id="KW-0547">Nucleotide-binding</keyword>
<evidence type="ECO:0000256" key="4">
    <source>
        <dbReference type="ARBA" id="ARBA00022723"/>
    </source>
</evidence>
<dbReference type="GO" id="GO:0016787">
    <property type="term" value="F:hydrolase activity"/>
    <property type="evidence" value="ECO:0007669"/>
    <property type="project" value="UniProtKB-KW"/>
</dbReference>
<dbReference type="RefSeq" id="WP_173732235.1">
    <property type="nucleotide sequence ID" value="NZ_JABTTE010000026.1"/>
</dbReference>
<evidence type="ECO:0000313" key="14">
    <source>
        <dbReference type="Proteomes" id="UP000625804"/>
    </source>
</evidence>
<dbReference type="PROSITE" id="PS51192">
    <property type="entry name" value="HELICASE_ATP_BIND_1"/>
    <property type="match status" value="1"/>
</dbReference>
<dbReference type="Pfam" id="PF22590">
    <property type="entry name" value="Cas3-like_C_2"/>
    <property type="match status" value="1"/>
</dbReference>
<dbReference type="GO" id="GO:0004518">
    <property type="term" value="F:nuclease activity"/>
    <property type="evidence" value="ECO:0007669"/>
    <property type="project" value="UniProtKB-KW"/>
</dbReference>
<dbReference type="GO" id="GO:0006289">
    <property type="term" value="P:nucleotide-excision repair"/>
    <property type="evidence" value="ECO:0007669"/>
    <property type="project" value="TreeGrafter"/>
</dbReference>
<dbReference type="PANTHER" id="PTHR47957:SF3">
    <property type="entry name" value="ATP-DEPENDENT HELICASE HRQ1"/>
    <property type="match status" value="1"/>
</dbReference>
<dbReference type="AlphaFoldDB" id="A0A8J8KCG4"/>
<dbReference type="CDD" id="cd09641">
    <property type="entry name" value="Cas3''_I"/>
    <property type="match status" value="1"/>
</dbReference>
<evidence type="ECO:0000256" key="2">
    <source>
        <dbReference type="ARBA" id="ARBA00009046"/>
    </source>
</evidence>